<reference evidence="1" key="1">
    <citation type="submission" date="2014-09" db="EMBL/GenBank/DDBJ databases">
        <authorList>
            <person name="Magalhaes I.L.F."/>
            <person name="Oliveira U."/>
            <person name="Santos F.R."/>
            <person name="Vidigal T.H.D.A."/>
            <person name="Brescovit A.D."/>
            <person name="Santos A.J."/>
        </authorList>
    </citation>
    <scope>NUCLEOTIDE SEQUENCE</scope>
    <source>
        <tissue evidence="1">Shoot tissue taken approximately 20 cm above the soil surface</tissue>
    </source>
</reference>
<protein>
    <submittedName>
        <fullName evidence="1">Uncharacterized protein</fullName>
    </submittedName>
</protein>
<accession>A0A0A8YB29</accession>
<dbReference type="EMBL" id="GBRH01274714">
    <property type="protein sequence ID" value="JAD23181.1"/>
    <property type="molecule type" value="Transcribed_RNA"/>
</dbReference>
<evidence type="ECO:0000313" key="1">
    <source>
        <dbReference type="EMBL" id="JAD23181.1"/>
    </source>
</evidence>
<sequence length="59" mass="7034">MSRMIITVGSLESSRDFMNNLIMLYHALGFIRYMLETTDHAQRLLKYRLVIRNLTKNFP</sequence>
<reference evidence="1" key="2">
    <citation type="journal article" date="2015" name="Data Brief">
        <title>Shoot transcriptome of the giant reed, Arundo donax.</title>
        <authorList>
            <person name="Barrero R.A."/>
            <person name="Guerrero F.D."/>
            <person name="Moolhuijzen P."/>
            <person name="Goolsby J.A."/>
            <person name="Tidwell J."/>
            <person name="Bellgard S.E."/>
            <person name="Bellgard M.I."/>
        </authorList>
    </citation>
    <scope>NUCLEOTIDE SEQUENCE</scope>
    <source>
        <tissue evidence="1">Shoot tissue taken approximately 20 cm above the soil surface</tissue>
    </source>
</reference>
<dbReference type="AlphaFoldDB" id="A0A0A8YB29"/>
<proteinExistence type="predicted"/>
<organism evidence="1">
    <name type="scientific">Arundo donax</name>
    <name type="common">Giant reed</name>
    <name type="synonym">Donax arundinaceus</name>
    <dbReference type="NCBI Taxonomy" id="35708"/>
    <lineage>
        <taxon>Eukaryota</taxon>
        <taxon>Viridiplantae</taxon>
        <taxon>Streptophyta</taxon>
        <taxon>Embryophyta</taxon>
        <taxon>Tracheophyta</taxon>
        <taxon>Spermatophyta</taxon>
        <taxon>Magnoliopsida</taxon>
        <taxon>Liliopsida</taxon>
        <taxon>Poales</taxon>
        <taxon>Poaceae</taxon>
        <taxon>PACMAD clade</taxon>
        <taxon>Arundinoideae</taxon>
        <taxon>Arundineae</taxon>
        <taxon>Arundo</taxon>
    </lineage>
</organism>
<name>A0A0A8YB29_ARUDO</name>